<keyword evidence="4" id="KW-0408">Iron</keyword>
<dbReference type="CDD" id="cd01335">
    <property type="entry name" value="Radical_SAM"/>
    <property type="match status" value="1"/>
</dbReference>
<evidence type="ECO:0000313" key="7">
    <source>
        <dbReference type="EMBL" id="SVB95514.1"/>
    </source>
</evidence>
<dbReference type="SMART" id="SM00729">
    <property type="entry name" value="Elp3"/>
    <property type="match status" value="1"/>
</dbReference>
<dbReference type="InterPro" id="IPR023404">
    <property type="entry name" value="rSAM_horseshoe"/>
</dbReference>
<dbReference type="AlphaFoldDB" id="A0A382I717"/>
<keyword evidence="5" id="KW-0411">Iron-sulfur</keyword>
<protein>
    <recommendedName>
        <fullName evidence="6">Radical SAM core domain-containing protein</fullName>
    </recommendedName>
</protein>
<feature type="non-terminal residue" evidence="7">
    <location>
        <position position="439"/>
    </location>
</feature>
<dbReference type="Gene3D" id="3.40.50.280">
    <property type="entry name" value="Cobalamin-binding domain"/>
    <property type="match status" value="1"/>
</dbReference>
<dbReference type="EMBL" id="UINC01065638">
    <property type="protein sequence ID" value="SVB95514.1"/>
    <property type="molecule type" value="Genomic_DNA"/>
</dbReference>
<dbReference type="InterPro" id="IPR006638">
    <property type="entry name" value="Elp3/MiaA/NifB-like_rSAM"/>
</dbReference>
<evidence type="ECO:0000256" key="1">
    <source>
        <dbReference type="ARBA" id="ARBA00001966"/>
    </source>
</evidence>
<organism evidence="7">
    <name type="scientific">marine metagenome</name>
    <dbReference type="NCBI Taxonomy" id="408172"/>
    <lineage>
        <taxon>unclassified sequences</taxon>
        <taxon>metagenomes</taxon>
        <taxon>ecological metagenomes</taxon>
    </lineage>
</organism>
<sequence length="439" mass="50072">MLRKSSAALEYQFSNTHLTEYITRLREEYTLDKKIALIQAPQFLFDSFNVDIVKARGYYAYPPTGLQCLAESLSNRDLDIDIFDLNYTLLKRVINDETFNHHNWLELLEEYLDREVPSIVGVTSINVYRDIFEPGYPLTSILQCLKQRGNSIVLAGGPIATSEYQNYLMADLCHFVIESEGEYRVNFLLDHLFEVESPQFSVRGIHFKSNGEIKQTEGQQVPVELEKNLVDTYSLIPIEDYHNVGNLSPYSRMSGQERPYSVFLLNRGCRANCDFCGVPDFMGRGVRQSPVSEVLNEITYLVEQRGIKHFDVLDDDFLRYEKAVVELLQGIESLRLKHGVTWASNNGLIGASITEELMALMHQSGCVGFRIGVESGNPEMLKKMRKPGNLTTLRQAGVIMNKFPDVFTGANYIIGLFGTETFGEMMDTFRFSCELDLDW</sequence>
<comment type="cofactor">
    <cofactor evidence="1">
        <name>[4Fe-4S] cluster</name>
        <dbReference type="ChEBI" id="CHEBI:49883"/>
    </cofactor>
</comment>
<dbReference type="PROSITE" id="PS51918">
    <property type="entry name" value="RADICAL_SAM"/>
    <property type="match status" value="1"/>
</dbReference>
<reference evidence="7" key="1">
    <citation type="submission" date="2018-05" db="EMBL/GenBank/DDBJ databases">
        <authorList>
            <person name="Lanie J.A."/>
            <person name="Ng W.-L."/>
            <person name="Kazmierczak K.M."/>
            <person name="Andrzejewski T.M."/>
            <person name="Davidsen T.M."/>
            <person name="Wayne K.J."/>
            <person name="Tettelin H."/>
            <person name="Glass J.I."/>
            <person name="Rusch D."/>
            <person name="Podicherti R."/>
            <person name="Tsui H.-C.T."/>
            <person name="Winkler M.E."/>
        </authorList>
    </citation>
    <scope>NUCLEOTIDE SEQUENCE</scope>
</reference>
<keyword evidence="3" id="KW-0479">Metal-binding</keyword>
<dbReference type="InterPro" id="IPR051198">
    <property type="entry name" value="BchE-like"/>
</dbReference>
<dbReference type="SUPFAM" id="SSF102114">
    <property type="entry name" value="Radical SAM enzymes"/>
    <property type="match status" value="1"/>
</dbReference>
<dbReference type="PANTHER" id="PTHR43409">
    <property type="entry name" value="ANAEROBIC MAGNESIUM-PROTOPORPHYRIN IX MONOMETHYL ESTER CYCLASE-RELATED"/>
    <property type="match status" value="1"/>
</dbReference>
<dbReference type="GO" id="GO:0051536">
    <property type="term" value="F:iron-sulfur cluster binding"/>
    <property type="evidence" value="ECO:0007669"/>
    <property type="project" value="UniProtKB-KW"/>
</dbReference>
<dbReference type="InterPro" id="IPR007197">
    <property type="entry name" value="rSAM"/>
</dbReference>
<evidence type="ECO:0000256" key="5">
    <source>
        <dbReference type="ARBA" id="ARBA00023014"/>
    </source>
</evidence>
<evidence type="ECO:0000256" key="4">
    <source>
        <dbReference type="ARBA" id="ARBA00023004"/>
    </source>
</evidence>
<evidence type="ECO:0000256" key="2">
    <source>
        <dbReference type="ARBA" id="ARBA00022691"/>
    </source>
</evidence>
<dbReference type="Pfam" id="PF04055">
    <property type="entry name" value="Radical_SAM"/>
    <property type="match status" value="1"/>
</dbReference>
<keyword evidence="2" id="KW-0949">S-adenosyl-L-methionine</keyword>
<accession>A0A382I717</accession>
<dbReference type="InterPro" id="IPR058240">
    <property type="entry name" value="rSAM_sf"/>
</dbReference>
<feature type="domain" description="Radical SAM core" evidence="6">
    <location>
        <begin position="254"/>
        <end position="439"/>
    </location>
</feature>
<dbReference type="SFLD" id="SFLDS00029">
    <property type="entry name" value="Radical_SAM"/>
    <property type="match status" value="1"/>
</dbReference>
<gene>
    <name evidence="7" type="ORF">METZ01_LOCUS248368</name>
</gene>
<dbReference type="GO" id="GO:0003824">
    <property type="term" value="F:catalytic activity"/>
    <property type="evidence" value="ECO:0007669"/>
    <property type="project" value="InterPro"/>
</dbReference>
<dbReference type="Gene3D" id="3.80.30.20">
    <property type="entry name" value="tm_1862 like domain"/>
    <property type="match status" value="1"/>
</dbReference>
<dbReference type="SFLD" id="SFLDG01082">
    <property type="entry name" value="B12-binding_domain_containing"/>
    <property type="match status" value="1"/>
</dbReference>
<evidence type="ECO:0000256" key="3">
    <source>
        <dbReference type="ARBA" id="ARBA00022723"/>
    </source>
</evidence>
<dbReference type="GO" id="GO:0046872">
    <property type="term" value="F:metal ion binding"/>
    <property type="evidence" value="ECO:0007669"/>
    <property type="project" value="UniProtKB-KW"/>
</dbReference>
<evidence type="ECO:0000259" key="6">
    <source>
        <dbReference type="PROSITE" id="PS51918"/>
    </source>
</evidence>
<name>A0A382I717_9ZZZZ</name>
<proteinExistence type="predicted"/>